<reference evidence="3" key="1">
    <citation type="submission" date="2021-11" db="EMBL/GenBank/DDBJ databases">
        <title>Jinshanibacter sp. isolated from one year old Eriocheir sinensis.</title>
        <authorList>
            <person name="Li J.-Y."/>
            <person name="He W."/>
            <person name="Gao T.-H."/>
        </authorList>
    </citation>
    <scope>NUCLEOTIDE SEQUENCE</scope>
    <source>
        <strain evidence="3">LJY008</strain>
    </source>
</reference>
<gene>
    <name evidence="3" type="ORF">LPW36_03275</name>
</gene>
<sequence length="56" mass="5809">MNKLTTLLRTSMMGLVPALLTFNVAATNVPVNDVMDISSTEGGGNTSGSSSADTYR</sequence>
<feature type="signal peptide" evidence="2">
    <location>
        <begin position="1"/>
        <end position="26"/>
    </location>
</feature>
<evidence type="ECO:0000256" key="2">
    <source>
        <dbReference type="SAM" id="SignalP"/>
    </source>
</evidence>
<feature type="region of interest" description="Disordered" evidence="1">
    <location>
        <begin position="35"/>
        <end position="56"/>
    </location>
</feature>
<feature type="compositionally biased region" description="Low complexity" evidence="1">
    <location>
        <begin position="47"/>
        <end position="56"/>
    </location>
</feature>
<keyword evidence="2" id="KW-0732">Signal</keyword>
<name>A0A9X1SJ28_9GAMM</name>
<evidence type="ECO:0000256" key="1">
    <source>
        <dbReference type="SAM" id="MobiDB-lite"/>
    </source>
</evidence>
<dbReference type="RefSeq" id="WP_230608047.1">
    <property type="nucleotide sequence ID" value="NZ_JAJNAG010000004.1"/>
</dbReference>
<keyword evidence="4" id="KW-1185">Reference proteome</keyword>
<organism evidence="3 4">
    <name type="scientific">Limnobaculum eriocheiris</name>
    <dbReference type="NCBI Taxonomy" id="2897391"/>
    <lineage>
        <taxon>Bacteria</taxon>
        <taxon>Pseudomonadati</taxon>
        <taxon>Pseudomonadota</taxon>
        <taxon>Gammaproteobacteria</taxon>
        <taxon>Enterobacterales</taxon>
        <taxon>Budviciaceae</taxon>
        <taxon>Limnobaculum</taxon>
    </lineage>
</organism>
<accession>A0A9X1SJ28</accession>
<dbReference type="EMBL" id="JAJNAG010000004">
    <property type="protein sequence ID" value="MCD1125058.1"/>
    <property type="molecule type" value="Genomic_DNA"/>
</dbReference>
<evidence type="ECO:0000313" key="3">
    <source>
        <dbReference type="EMBL" id="MCD1125058.1"/>
    </source>
</evidence>
<feature type="chain" id="PRO_5040853982" evidence="2">
    <location>
        <begin position="27"/>
        <end position="56"/>
    </location>
</feature>
<evidence type="ECO:0000313" key="4">
    <source>
        <dbReference type="Proteomes" id="UP001139171"/>
    </source>
</evidence>
<dbReference type="Proteomes" id="UP001139171">
    <property type="component" value="Unassembled WGS sequence"/>
</dbReference>
<proteinExistence type="predicted"/>
<comment type="caution">
    <text evidence="3">The sequence shown here is derived from an EMBL/GenBank/DDBJ whole genome shotgun (WGS) entry which is preliminary data.</text>
</comment>
<protein>
    <submittedName>
        <fullName evidence="3">Uncharacterized protein</fullName>
    </submittedName>
</protein>
<dbReference type="AlphaFoldDB" id="A0A9X1SJ28"/>